<evidence type="ECO:0000259" key="7">
    <source>
        <dbReference type="PROSITE" id="PS51007"/>
    </source>
</evidence>
<dbReference type="SMART" id="SM00062">
    <property type="entry name" value="PBPb"/>
    <property type="match status" value="1"/>
</dbReference>
<evidence type="ECO:0000256" key="2">
    <source>
        <dbReference type="ARBA" id="ARBA00022723"/>
    </source>
</evidence>
<dbReference type="EMBL" id="JAEQND010000006">
    <property type="protein sequence ID" value="MBL0425751.1"/>
    <property type="molecule type" value="Genomic_DNA"/>
</dbReference>
<dbReference type="Pfam" id="PF00497">
    <property type="entry name" value="SBP_bac_3"/>
    <property type="match status" value="1"/>
</dbReference>
<dbReference type="Gene3D" id="3.40.190.10">
    <property type="entry name" value="Periplasmic binding protein-like II"/>
    <property type="match status" value="2"/>
</dbReference>
<dbReference type="InterPro" id="IPR009056">
    <property type="entry name" value="Cyt_c-like_dom"/>
</dbReference>
<keyword evidence="2 5" id="KW-0479">Metal-binding</keyword>
<dbReference type="Proteomes" id="UP000622707">
    <property type="component" value="Unassembled WGS sequence"/>
</dbReference>
<keyword evidence="4 5" id="KW-0408">Iron</keyword>
<evidence type="ECO:0000256" key="6">
    <source>
        <dbReference type="SAM" id="SignalP"/>
    </source>
</evidence>
<feature type="signal peptide" evidence="6">
    <location>
        <begin position="1"/>
        <end position="27"/>
    </location>
</feature>
<feature type="domain" description="Cytochrome c" evidence="7">
    <location>
        <begin position="294"/>
        <end position="375"/>
    </location>
</feature>
<accession>A0ABS1JNP0</accession>
<evidence type="ECO:0000256" key="1">
    <source>
        <dbReference type="ARBA" id="ARBA00022617"/>
    </source>
</evidence>
<dbReference type="PROSITE" id="PS51007">
    <property type="entry name" value="CYTC"/>
    <property type="match status" value="1"/>
</dbReference>
<evidence type="ECO:0000313" key="8">
    <source>
        <dbReference type="EMBL" id="MBL0425751.1"/>
    </source>
</evidence>
<dbReference type="RefSeq" id="WP_201689617.1">
    <property type="nucleotide sequence ID" value="NZ_JAEQND010000006.1"/>
</dbReference>
<sequence length="376" mass="40189">MNIRHFARTTLCTLAAIAGLAATGAQAGPLRICADPDNLPFSKADGPEKGLYVELAGLVSQKLGASPEFVWWLTYNQRKALRNTILQDGCDAVFALPAAADYRVRGVVKTKPFLDVSYAIVAAPGLRVTGLADLRGKRVAVLHGSPPHMLLAAREGYASTSFREQDEALAALARGEVDAAILWGPSAGYGNLRQHGSRWQVTPVTGEGLGGPVVVGVRKGQDALVARIDQALVELQPQIEELARKYGFPRGKALSLAARSLPPQVRSAKLAEGVAVPSAWVARTNAPAASTPAEGVIPGRTLFNNVCSHCHGTDGASPVTERDLRKLQRRYKDSWKETALTTIKNGRQEAGMPTWGATYSDAQIQEVIVFLATLQK</sequence>
<dbReference type="SUPFAM" id="SSF46626">
    <property type="entry name" value="Cytochrome c"/>
    <property type="match status" value="1"/>
</dbReference>
<comment type="caution">
    <text evidence="8">The sequence shown here is derived from an EMBL/GenBank/DDBJ whole genome shotgun (WGS) entry which is preliminary data.</text>
</comment>
<dbReference type="Gene3D" id="1.10.760.10">
    <property type="entry name" value="Cytochrome c-like domain"/>
    <property type="match status" value="1"/>
</dbReference>
<evidence type="ECO:0000256" key="5">
    <source>
        <dbReference type="PROSITE-ProRule" id="PRU00433"/>
    </source>
</evidence>
<dbReference type="PANTHER" id="PTHR35936">
    <property type="entry name" value="MEMBRANE-BOUND LYTIC MUREIN TRANSGLYCOSYLASE F"/>
    <property type="match status" value="1"/>
</dbReference>
<protein>
    <submittedName>
        <fullName evidence="8">Transporter substrate-binding domain-containing protein</fullName>
    </submittedName>
</protein>
<evidence type="ECO:0000313" key="9">
    <source>
        <dbReference type="Proteomes" id="UP000622707"/>
    </source>
</evidence>
<dbReference type="Pfam" id="PF13442">
    <property type="entry name" value="Cytochrome_CBB3"/>
    <property type="match status" value="1"/>
</dbReference>
<feature type="chain" id="PRO_5045519854" evidence="6">
    <location>
        <begin position="28"/>
        <end position="376"/>
    </location>
</feature>
<evidence type="ECO:0000256" key="4">
    <source>
        <dbReference type="ARBA" id="ARBA00023004"/>
    </source>
</evidence>
<organism evidence="8 9">
    <name type="scientific">Ramlibacter alkalitolerans</name>
    <dbReference type="NCBI Taxonomy" id="2039631"/>
    <lineage>
        <taxon>Bacteria</taxon>
        <taxon>Pseudomonadati</taxon>
        <taxon>Pseudomonadota</taxon>
        <taxon>Betaproteobacteria</taxon>
        <taxon>Burkholderiales</taxon>
        <taxon>Comamonadaceae</taxon>
        <taxon>Ramlibacter</taxon>
    </lineage>
</organism>
<dbReference type="SUPFAM" id="SSF53850">
    <property type="entry name" value="Periplasmic binding protein-like II"/>
    <property type="match status" value="1"/>
</dbReference>
<reference evidence="8 9" key="1">
    <citation type="journal article" date="2017" name="Int. J. Syst. Evol. Microbiol.">
        <title>Ramlibacter alkalitolerans sp. nov., alkali-tolerant bacterium isolated from soil of ginseng.</title>
        <authorList>
            <person name="Lee D.H."/>
            <person name="Cha C.J."/>
        </authorList>
    </citation>
    <scope>NUCLEOTIDE SEQUENCE [LARGE SCALE GENOMIC DNA]</scope>
    <source>
        <strain evidence="8 9">KACC 19305</strain>
    </source>
</reference>
<dbReference type="PANTHER" id="PTHR35936:SF17">
    <property type="entry name" value="ARGININE-BINDING EXTRACELLULAR PROTEIN ARTP"/>
    <property type="match status" value="1"/>
</dbReference>
<keyword evidence="1 5" id="KW-0349">Heme</keyword>
<dbReference type="InterPro" id="IPR036909">
    <property type="entry name" value="Cyt_c-like_dom_sf"/>
</dbReference>
<keyword evidence="9" id="KW-1185">Reference proteome</keyword>
<name>A0ABS1JNP0_9BURK</name>
<dbReference type="InterPro" id="IPR001638">
    <property type="entry name" value="Solute-binding_3/MltF_N"/>
</dbReference>
<evidence type="ECO:0000256" key="3">
    <source>
        <dbReference type="ARBA" id="ARBA00022729"/>
    </source>
</evidence>
<proteinExistence type="predicted"/>
<gene>
    <name evidence="8" type="ORF">JI746_11585</name>
</gene>
<keyword evidence="3 6" id="KW-0732">Signal</keyword>